<evidence type="ECO:0008006" key="3">
    <source>
        <dbReference type="Google" id="ProtNLM"/>
    </source>
</evidence>
<reference evidence="1 2" key="1">
    <citation type="submission" date="2018-03" db="EMBL/GenBank/DDBJ databases">
        <title>Whole genome analyses suggest that Burkholderia sensu lato contains two further novel genera in the rhizoxinica-symbiotica group Mycetohabitans gen. nov., and Trinickia gen. nov.: implications for the evolution of diazotrophy and nodulation in the Burkholderiaceae.</title>
        <authorList>
            <person name="Estrada De Los Santos P."/>
            <person name="Palmer M."/>
            <person name="Chavez-Ramirez B."/>
            <person name="Steenkamp E.T."/>
            <person name="Hirsch A.M."/>
            <person name="Manyaka P."/>
            <person name="Maluk M."/>
            <person name="Lafos M."/>
            <person name="Crook M."/>
            <person name="Gross E."/>
            <person name="Simon M.F."/>
            <person name="Bueno Dos Reis Junior F."/>
            <person name="Poole P.S."/>
            <person name="Venter S.N."/>
            <person name="James E.K."/>
        </authorList>
    </citation>
    <scope>NUCLEOTIDE SEQUENCE [LARGE SCALE GENOMIC DNA]</scope>
    <source>
        <strain evidence="1 2">JPY-366</strain>
    </source>
</reference>
<gene>
    <name evidence="1" type="ORF">C9I57_21580</name>
</gene>
<protein>
    <recommendedName>
        <fullName evidence="3">EscE/YscE/SsaE family type III secretion system needle protein co-chaperone</fullName>
    </recommendedName>
</protein>
<dbReference type="Pfam" id="PF08988">
    <property type="entry name" value="T3SS_needle_E"/>
    <property type="match status" value="1"/>
</dbReference>
<proteinExistence type="predicted"/>
<accession>A0A2T3XQ09</accession>
<dbReference type="InterPro" id="IPR012671">
    <property type="entry name" value="T3SS_PscE/YscE"/>
</dbReference>
<dbReference type="Proteomes" id="UP000240638">
    <property type="component" value="Unassembled WGS sequence"/>
</dbReference>
<organism evidence="1 2">
    <name type="scientific">Trinickia symbiotica</name>
    <dbReference type="NCBI Taxonomy" id="863227"/>
    <lineage>
        <taxon>Bacteria</taxon>
        <taxon>Pseudomonadati</taxon>
        <taxon>Pseudomonadota</taxon>
        <taxon>Betaproteobacteria</taxon>
        <taxon>Burkholderiales</taxon>
        <taxon>Burkholderiaceae</taxon>
        <taxon>Trinickia</taxon>
    </lineage>
</organism>
<sequence>MGFQCMRLARHSWSCEGDRCSSQYRSIYNGSYSKIGDEVLMTRITCLEDMLYEDGEGSARVVLLEELRRAEGELRRQLRTPEKREKHDAMLRCAQAMASAQVVIETLWRRYHVHAA</sequence>
<evidence type="ECO:0000313" key="1">
    <source>
        <dbReference type="EMBL" id="PTB18611.1"/>
    </source>
</evidence>
<evidence type="ECO:0000313" key="2">
    <source>
        <dbReference type="Proteomes" id="UP000240638"/>
    </source>
</evidence>
<comment type="caution">
    <text evidence="1">The sequence shown here is derived from an EMBL/GenBank/DDBJ whole genome shotgun (WGS) entry which is preliminary data.</text>
</comment>
<dbReference type="AlphaFoldDB" id="A0A2T3XQ09"/>
<dbReference type="EMBL" id="PYUC01000011">
    <property type="protein sequence ID" value="PTB18611.1"/>
    <property type="molecule type" value="Genomic_DNA"/>
</dbReference>
<name>A0A2T3XQ09_9BURK</name>